<keyword evidence="4" id="KW-1185">Reference proteome</keyword>
<evidence type="ECO:0000313" key="4">
    <source>
        <dbReference type="Proteomes" id="UP000516421"/>
    </source>
</evidence>
<feature type="compositionally biased region" description="Acidic residues" evidence="1">
    <location>
        <begin position="258"/>
        <end position="272"/>
    </location>
</feature>
<evidence type="ECO:0000256" key="2">
    <source>
        <dbReference type="SAM" id="Phobius"/>
    </source>
</evidence>
<feature type="region of interest" description="Disordered" evidence="1">
    <location>
        <begin position="155"/>
        <end position="178"/>
    </location>
</feature>
<dbReference type="Pfam" id="PF10935">
    <property type="entry name" value="DUF2637"/>
    <property type="match status" value="1"/>
</dbReference>
<feature type="compositionally biased region" description="Acidic residues" evidence="1">
    <location>
        <begin position="158"/>
        <end position="168"/>
    </location>
</feature>
<organism evidence="3 4">
    <name type="scientific">Rothia amarae</name>
    <dbReference type="NCBI Taxonomy" id="169480"/>
    <lineage>
        <taxon>Bacteria</taxon>
        <taxon>Bacillati</taxon>
        <taxon>Actinomycetota</taxon>
        <taxon>Actinomycetes</taxon>
        <taxon>Micrococcales</taxon>
        <taxon>Micrococcaceae</taxon>
        <taxon>Rothia</taxon>
    </lineage>
</organism>
<keyword evidence="2" id="KW-1133">Transmembrane helix</keyword>
<feature type="region of interest" description="Disordered" evidence="1">
    <location>
        <begin position="237"/>
        <end position="274"/>
    </location>
</feature>
<reference evidence="3 4" key="1">
    <citation type="submission" date="2020-09" db="EMBL/GenBank/DDBJ databases">
        <title>Investigation of environmental microbe.</title>
        <authorList>
            <person name="Ou Y."/>
            <person name="Kang Q."/>
        </authorList>
    </citation>
    <scope>NUCLEOTIDE SEQUENCE [LARGE SCALE GENOMIC DNA]</scope>
    <source>
        <strain evidence="3 4">KJZ-9</strain>
    </source>
</reference>
<feature type="transmembrane region" description="Helical" evidence="2">
    <location>
        <begin position="99"/>
        <end position="121"/>
    </location>
</feature>
<dbReference type="EMBL" id="CP061538">
    <property type="protein sequence ID" value="QNV40574.1"/>
    <property type="molecule type" value="Genomic_DNA"/>
</dbReference>
<keyword evidence="2" id="KW-0812">Transmembrane</keyword>
<feature type="compositionally biased region" description="Basic and acidic residues" evidence="1">
    <location>
        <begin position="169"/>
        <end position="178"/>
    </location>
</feature>
<protein>
    <submittedName>
        <fullName evidence="3">DUF2637 domain-containing protein</fullName>
    </submittedName>
</protein>
<name>A0A7H2BLM8_9MICC</name>
<keyword evidence="2" id="KW-0472">Membrane</keyword>
<accession>A0A7H2BLM8</accession>
<dbReference type="InterPro" id="IPR021235">
    <property type="entry name" value="DUF2637"/>
</dbReference>
<dbReference type="RefSeq" id="WP_190618152.1">
    <property type="nucleotide sequence ID" value="NZ_CP061538.1"/>
</dbReference>
<gene>
    <name evidence="3" type="ORF">IDM48_04010</name>
</gene>
<dbReference type="KEGG" id="rama:IDM48_04010"/>
<sequence>MKTDYQRTGTPVKNIPRTRQNRINPDSIRTLWFTVILIGLLGLTSFMVSFNGLHDVAAWVGLPTWMRWAVPIFIDIAILAYSMAAVIHKSRKEPVGLTWFTLGAFTTISVVANAVHALSVGEGQTVLQSWIGACIAATAPVAVFAATEEASRLAFAVPDEEDTEPEAGSEERTTSVRRVDDVLAERLLEVPTSSPTVSAVASVPAQSAISANPRVEHQHFSDSETGVVEEITADTPEETLPQGEQEDSVAQEVSSVDSESEPEVVVDDETETSSEAISAVTAEELPEEDQKLARWVNEQIEEGVKITGAAAGRFLDVSDRTGRNRLNRLRELYPAVFEGEIL</sequence>
<evidence type="ECO:0000313" key="3">
    <source>
        <dbReference type="EMBL" id="QNV40574.1"/>
    </source>
</evidence>
<feature type="transmembrane region" description="Helical" evidence="2">
    <location>
        <begin position="30"/>
        <end position="48"/>
    </location>
</feature>
<proteinExistence type="predicted"/>
<feature type="transmembrane region" description="Helical" evidence="2">
    <location>
        <begin position="127"/>
        <end position="146"/>
    </location>
</feature>
<evidence type="ECO:0000256" key="1">
    <source>
        <dbReference type="SAM" id="MobiDB-lite"/>
    </source>
</evidence>
<dbReference type="AlphaFoldDB" id="A0A7H2BLM8"/>
<feature type="transmembrane region" description="Helical" evidence="2">
    <location>
        <begin position="68"/>
        <end position="87"/>
    </location>
</feature>
<dbReference type="Proteomes" id="UP000516421">
    <property type="component" value="Chromosome"/>
</dbReference>